<dbReference type="PANTHER" id="PTHR23507:SF1">
    <property type="entry name" value="FI18259P1-RELATED"/>
    <property type="match status" value="1"/>
</dbReference>
<feature type="transmembrane region" description="Helical" evidence="6">
    <location>
        <begin position="524"/>
        <end position="546"/>
    </location>
</feature>
<feature type="transmembrane region" description="Helical" evidence="6">
    <location>
        <begin position="1026"/>
        <end position="1044"/>
    </location>
</feature>
<accession>A0A0L7LL21</accession>
<feature type="transmembrane region" description="Helical" evidence="6">
    <location>
        <begin position="588"/>
        <end position="615"/>
    </location>
</feature>
<feature type="transmembrane region" description="Helical" evidence="6">
    <location>
        <begin position="880"/>
        <end position="902"/>
    </location>
</feature>
<comment type="caution">
    <text evidence="7">The sequence shown here is derived from an EMBL/GenBank/DDBJ whole genome shotgun (WGS) entry which is preliminary data.</text>
</comment>
<feature type="transmembrane region" description="Helical" evidence="6">
    <location>
        <begin position="1366"/>
        <end position="1387"/>
    </location>
</feature>
<feature type="transmembrane region" description="Helical" evidence="6">
    <location>
        <begin position="341"/>
        <end position="361"/>
    </location>
</feature>
<feature type="transmembrane region" description="Helical" evidence="6">
    <location>
        <begin position="233"/>
        <end position="256"/>
    </location>
</feature>
<proteinExistence type="predicted"/>
<keyword evidence="8" id="KW-1185">Reference proteome</keyword>
<dbReference type="Gene3D" id="1.20.1250.20">
    <property type="entry name" value="MFS general substrate transporter like domains"/>
    <property type="match status" value="4"/>
</dbReference>
<gene>
    <name evidence="7" type="ORF">OBRU01_06431</name>
</gene>
<evidence type="ECO:0000256" key="1">
    <source>
        <dbReference type="ARBA" id="ARBA00004141"/>
    </source>
</evidence>
<feature type="region of interest" description="Disordered" evidence="5">
    <location>
        <begin position="1139"/>
        <end position="1159"/>
    </location>
</feature>
<evidence type="ECO:0000256" key="3">
    <source>
        <dbReference type="ARBA" id="ARBA00022989"/>
    </source>
</evidence>
<feature type="transmembrane region" description="Helical" evidence="6">
    <location>
        <begin position="305"/>
        <end position="329"/>
    </location>
</feature>
<dbReference type="SUPFAM" id="SSF103473">
    <property type="entry name" value="MFS general substrate transporter"/>
    <property type="match status" value="4"/>
</dbReference>
<feature type="transmembrane region" description="Helical" evidence="6">
    <location>
        <begin position="139"/>
        <end position="161"/>
    </location>
</feature>
<feature type="transmembrane region" description="Helical" evidence="6">
    <location>
        <begin position="373"/>
        <end position="393"/>
    </location>
</feature>
<feature type="transmembrane region" description="Helical" evidence="6">
    <location>
        <begin position="173"/>
        <end position="194"/>
    </location>
</feature>
<reference evidence="7 8" key="1">
    <citation type="journal article" date="2015" name="Genome Biol. Evol.">
        <title>The genome of winter moth (Operophtera brumata) provides a genomic perspective on sexual dimorphism and phenology.</title>
        <authorList>
            <person name="Derks M.F."/>
            <person name="Smit S."/>
            <person name="Salis L."/>
            <person name="Schijlen E."/>
            <person name="Bossers A."/>
            <person name="Mateman C."/>
            <person name="Pijl A.S."/>
            <person name="de Ridder D."/>
            <person name="Groenen M.A."/>
            <person name="Visser M.E."/>
            <person name="Megens H.J."/>
        </authorList>
    </citation>
    <scope>NUCLEOTIDE SEQUENCE [LARGE SCALE GENOMIC DNA]</scope>
    <source>
        <strain evidence="7">WM2013NL</strain>
        <tissue evidence="7">Head and thorax</tissue>
    </source>
</reference>
<organism evidence="7 8">
    <name type="scientific">Operophtera brumata</name>
    <name type="common">Winter moth</name>
    <name type="synonym">Phalaena brumata</name>
    <dbReference type="NCBI Taxonomy" id="104452"/>
    <lineage>
        <taxon>Eukaryota</taxon>
        <taxon>Metazoa</taxon>
        <taxon>Ecdysozoa</taxon>
        <taxon>Arthropoda</taxon>
        <taxon>Hexapoda</taxon>
        <taxon>Insecta</taxon>
        <taxon>Pterygota</taxon>
        <taxon>Neoptera</taxon>
        <taxon>Endopterygota</taxon>
        <taxon>Lepidoptera</taxon>
        <taxon>Glossata</taxon>
        <taxon>Ditrysia</taxon>
        <taxon>Geometroidea</taxon>
        <taxon>Geometridae</taxon>
        <taxon>Larentiinae</taxon>
        <taxon>Operophtera</taxon>
    </lineage>
</organism>
<keyword evidence="2 6" id="KW-0812">Transmembrane</keyword>
<evidence type="ECO:0000313" key="7">
    <source>
        <dbReference type="EMBL" id="KOB76125.1"/>
    </source>
</evidence>
<dbReference type="Pfam" id="PF07690">
    <property type="entry name" value="MFS_1"/>
    <property type="match status" value="4"/>
</dbReference>
<feature type="transmembrane region" description="Helical" evidence="6">
    <location>
        <begin position="939"/>
        <end position="962"/>
    </location>
</feature>
<feature type="transmembrane region" description="Helical" evidence="6">
    <location>
        <begin position="1056"/>
        <end position="1074"/>
    </location>
</feature>
<comment type="subcellular location">
    <subcellularLocation>
        <location evidence="1">Membrane</location>
        <topology evidence="1">Multi-pass membrane protein</topology>
    </subcellularLocation>
</comment>
<feature type="transmembrane region" description="Helical" evidence="6">
    <location>
        <begin position="405"/>
        <end position="425"/>
    </location>
</feature>
<feature type="transmembrane region" description="Helical" evidence="6">
    <location>
        <begin position="744"/>
        <end position="766"/>
    </location>
</feature>
<dbReference type="PANTHER" id="PTHR23507">
    <property type="entry name" value="ZGC:174356"/>
    <property type="match status" value="1"/>
</dbReference>
<dbReference type="GO" id="GO:0022857">
    <property type="term" value="F:transmembrane transporter activity"/>
    <property type="evidence" value="ECO:0007669"/>
    <property type="project" value="InterPro"/>
</dbReference>
<feature type="transmembrane region" description="Helical" evidence="6">
    <location>
        <begin position="1333"/>
        <end position="1354"/>
    </location>
</feature>
<dbReference type="GO" id="GO:0016020">
    <property type="term" value="C:membrane"/>
    <property type="evidence" value="ECO:0007669"/>
    <property type="project" value="UniProtKB-SubCell"/>
</dbReference>
<feature type="transmembrane region" description="Helical" evidence="6">
    <location>
        <begin position="655"/>
        <end position="677"/>
    </location>
</feature>
<feature type="transmembrane region" description="Helical" evidence="6">
    <location>
        <begin position="206"/>
        <end position="227"/>
    </location>
</feature>
<evidence type="ECO:0000256" key="2">
    <source>
        <dbReference type="ARBA" id="ARBA00022692"/>
    </source>
</evidence>
<keyword evidence="3 6" id="KW-1133">Transmembrane helix</keyword>
<dbReference type="InterPro" id="IPR036259">
    <property type="entry name" value="MFS_trans_sf"/>
</dbReference>
<dbReference type="Proteomes" id="UP000037510">
    <property type="component" value="Unassembled WGS sequence"/>
</dbReference>
<evidence type="ECO:0000256" key="6">
    <source>
        <dbReference type="SAM" id="Phobius"/>
    </source>
</evidence>
<feature type="transmembrane region" description="Helical" evidence="6">
    <location>
        <begin position="1299"/>
        <end position="1321"/>
    </location>
</feature>
<protein>
    <submittedName>
        <fullName evidence="7">Adenylate cyclase</fullName>
    </submittedName>
</protein>
<evidence type="ECO:0000313" key="8">
    <source>
        <dbReference type="Proteomes" id="UP000037510"/>
    </source>
</evidence>
<name>A0A0L7LL21_OPEBR</name>
<feature type="transmembrane region" description="Helical" evidence="6">
    <location>
        <begin position="844"/>
        <end position="868"/>
    </location>
</feature>
<dbReference type="EMBL" id="JTDY01000713">
    <property type="protein sequence ID" value="KOB76125.1"/>
    <property type="molecule type" value="Genomic_DNA"/>
</dbReference>
<evidence type="ECO:0000256" key="4">
    <source>
        <dbReference type="ARBA" id="ARBA00023136"/>
    </source>
</evidence>
<feature type="transmembrane region" description="Helical" evidence="6">
    <location>
        <begin position="627"/>
        <end position="649"/>
    </location>
</feature>
<keyword evidence="4 6" id="KW-0472">Membrane</keyword>
<sequence>MTEDKQKHADEVEEKPLNKDVKTLYRDKTFGEKWGYVRDNITVEPLLAGLIIPSVISRFAMGNLNLDKACRVNLQYNDVICDALVQKSSNNFTEYEKKVQELISSIDIWKGVIQTALPCLLIMFLGAWSDRTGKRKIIILLPIYGELLTSINNLVNVYFFYEIPVEVTVFLETLFFSLTGGWVTMFLGVFSYISDITTEESRTFRVGMVNFCMTAGLPIGMALSGFLVRSMGYYALFSMTACMFTLVLMYGTLCLLEPDQWLKEKGYPPIERPECPNVSFFNISHVVDTVSVTFRSRPSNKRVKLIFTLITVFILFGPSSSEHGVFYLFVRNQLNWDMVKFGLYVSYSIVLHSFGAMFSITILSKRMQIDDSLLCFISVISKFASATWTAFITTDLEMYFPKVNSMFSLTETLAALVFHPLYSWLYMKTLNTEETPLQDRPMPESEAKLTFVQRLTSIKNNITVEPVSFLMLSASILAAVATQNLGLEKACRVNLNLGETICDALKNQDSNETSAYEKQVQQYIAYYVTWKSVITSVLPGIILAFVGGWMDLTGRRKVLMMLPVIGEIFQNMSNILNVVFFNQLRLEYLIFLDAFFGSIAGGWSVMFLAIFSYIADITTEVNRTHRLGLVSFCTYVGMPIGLALSGIILKHFGYYAIYGTAMSLHILNLFYITFALSDPTRTKEQKKCITKIFNATGRKYNIMGSIKAETEKEAVKEYSEIDPLRDDEPKAETKRSFGKTCCHVFKNITVEPSMLLFVMSAMIGMMTTQNLNLEKACRVNLNFTDEVCTSLKAQEVDSQNENEREAQKLLASAMAARTYISATVPCVLALFTGAWSDKTGHRKVFLAISIGGQFLICINNMINVYFFMQLPLQVLVYSEAILEGFSGGWCIYFLSAFSYISAITTDETRTFRMGLINFSLTVGFPIGMGLSGVMLSNFGYYGCYGFAASLHLLNMSYIVLVLKEPPRSKEQKKVPTIKYLFPPSIRMQLRLRGFLYFLKTFFDPAHIKNTLGVVFKKTADNRRLRLCILLGTVAILYMSTRYRFNWDEVQFSIFQTYNFVTHTVGTIFSILVFSKKLQWHDSVLGIISTVSKISASFVYCFAPNEKIFYIAPLVDILNGTSLLAIRSIFSKSVAPNELENVDNKEPQEKAEDSGLEDETKQSLLIKQPDLQKDDTKEKDDHKKDKKKLTFKERLKLIKANTTVEPIMACYVMPSVLASLAIQNLNLEKACRVNLNISSGICDALNLRQTENYTEYEDQVQRLIASVQVWKNIVQTAIPVLLILFVGAWSDKTGRRKACILLPIVGELCSCIGFIVNTYFFNEWPVEVAAFTESIFPAITGGWFTNFIGVFSYIGDITTKENRTYRVGMVNMFMSLGYPIGSALSGVLLRLIGYYGVFSVSALLYTFSLMYGYYYLEDPNPKKTEKKVVGMVES</sequence>
<feature type="compositionally biased region" description="Basic and acidic residues" evidence="5">
    <location>
        <begin position="1141"/>
        <end position="1159"/>
    </location>
</feature>
<feature type="transmembrane region" description="Helical" evidence="6">
    <location>
        <begin position="809"/>
        <end position="832"/>
    </location>
</feature>
<feature type="transmembrane region" description="Helical" evidence="6">
    <location>
        <begin position="914"/>
        <end position="933"/>
    </location>
</feature>
<dbReference type="InterPro" id="IPR011701">
    <property type="entry name" value="MFS"/>
</dbReference>
<evidence type="ECO:0000256" key="5">
    <source>
        <dbReference type="SAM" id="MobiDB-lite"/>
    </source>
</evidence>
<feature type="transmembrane region" description="Helical" evidence="6">
    <location>
        <begin position="1393"/>
        <end position="1415"/>
    </location>
</feature>